<dbReference type="Proteomes" id="UP000248168">
    <property type="component" value="Unassembled WGS sequence"/>
</dbReference>
<keyword evidence="3" id="KW-1185">Reference proteome</keyword>
<accession>A0A330LHD5</accession>
<dbReference type="AlphaFoldDB" id="A0A330LHD5"/>
<evidence type="ECO:0000256" key="1">
    <source>
        <dbReference type="SAM" id="MobiDB-lite"/>
    </source>
</evidence>
<feature type="compositionally biased region" description="Basic and acidic residues" evidence="1">
    <location>
        <begin position="1"/>
        <end position="13"/>
    </location>
</feature>
<dbReference type="RefSeq" id="WP_121990741.1">
    <property type="nucleotide sequence ID" value="NZ_OUNR01000021.1"/>
</dbReference>
<gene>
    <name evidence="2" type="ORF">NITLEN_80011</name>
</gene>
<proteinExistence type="predicted"/>
<reference evidence="3" key="1">
    <citation type="submission" date="2018-04" db="EMBL/GenBank/DDBJ databases">
        <authorList>
            <person name="Lucker S."/>
            <person name="Sakoula D."/>
        </authorList>
    </citation>
    <scope>NUCLEOTIDE SEQUENCE [LARGE SCALE GENOMIC DNA]</scope>
</reference>
<dbReference type="EMBL" id="OUNR01000021">
    <property type="protein sequence ID" value="SPP66587.1"/>
    <property type="molecule type" value="Genomic_DNA"/>
</dbReference>
<organism evidence="2 3">
    <name type="scientific">Nitrospira lenta</name>
    <dbReference type="NCBI Taxonomy" id="1436998"/>
    <lineage>
        <taxon>Bacteria</taxon>
        <taxon>Pseudomonadati</taxon>
        <taxon>Nitrospirota</taxon>
        <taxon>Nitrospiria</taxon>
        <taxon>Nitrospirales</taxon>
        <taxon>Nitrospiraceae</taxon>
        <taxon>Nitrospira</taxon>
    </lineage>
</organism>
<protein>
    <submittedName>
        <fullName evidence="2">Uncharacterized protein</fullName>
    </submittedName>
</protein>
<feature type="region of interest" description="Disordered" evidence="1">
    <location>
        <begin position="1"/>
        <end position="20"/>
    </location>
</feature>
<evidence type="ECO:0000313" key="2">
    <source>
        <dbReference type="EMBL" id="SPP66587.1"/>
    </source>
</evidence>
<sequence>MQVYEHNDPDSLRTRTHPWTDGASNPAHTYYDFRARPELIRSSIEDLQEWSAYPATETFYRLLEWLNGPESALESNDCAFSGATATTSTALSRRLQCSGRLMILYRDLSLNTSPEQIHWLTNGAAHAMSAVEPEFEGGAIGATITSVRFPTLPGPPERQQGQQLMLSFWAWGEDEAKVMTNLDRIFCNMTAALQAVSHEIHRTSSGTTPDG</sequence>
<evidence type="ECO:0000313" key="3">
    <source>
        <dbReference type="Proteomes" id="UP000248168"/>
    </source>
</evidence>
<name>A0A330LHD5_9BACT</name>
<dbReference type="OrthoDB" id="6213717at2"/>
<dbReference type="InParanoid" id="A0A330LHD5"/>